<evidence type="ECO:0000313" key="7">
    <source>
        <dbReference type="Proteomes" id="UP000594262"/>
    </source>
</evidence>
<reference evidence="6" key="1">
    <citation type="submission" date="2021-01" db="UniProtKB">
        <authorList>
            <consortium name="EnsemblMetazoa"/>
        </authorList>
    </citation>
    <scope>IDENTIFICATION</scope>
</reference>
<evidence type="ECO:0000313" key="6">
    <source>
        <dbReference type="EnsemblMetazoa" id="CLYHEMP007100.1"/>
    </source>
</evidence>
<dbReference type="OrthoDB" id="5949374at2759"/>
<keyword evidence="3" id="KW-0067">ATP-binding</keyword>
<dbReference type="RefSeq" id="XP_066924215.1">
    <property type="nucleotide sequence ID" value="XM_067068114.1"/>
</dbReference>
<evidence type="ECO:0000259" key="5">
    <source>
        <dbReference type="Pfam" id="PF20266"/>
    </source>
</evidence>
<dbReference type="Pfam" id="PF20266">
    <property type="entry name" value="Mab-21_C"/>
    <property type="match status" value="1"/>
</dbReference>
<feature type="domain" description="Mab-21-like HhH/H2TH-like" evidence="5">
    <location>
        <begin position="427"/>
        <end position="510"/>
    </location>
</feature>
<comment type="similarity">
    <text evidence="2">Belongs to the mab-21 family.</text>
</comment>
<dbReference type="Proteomes" id="UP000594262">
    <property type="component" value="Unplaced"/>
</dbReference>
<proteinExistence type="inferred from homology"/>
<dbReference type="Pfam" id="PF03281">
    <property type="entry name" value="Mab-21"/>
    <property type="match status" value="1"/>
</dbReference>
<evidence type="ECO:0000259" key="4">
    <source>
        <dbReference type="Pfam" id="PF03281"/>
    </source>
</evidence>
<dbReference type="InterPro" id="IPR046903">
    <property type="entry name" value="Mab-21-like_nuc_Trfase"/>
</dbReference>
<dbReference type="GeneID" id="136811493"/>
<dbReference type="PANTHER" id="PTHR10656:SF69">
    <property type="entry name" value="MAB-21-LIKE HHH_H2TH-LIKE DOMAIN-CONTAINING PROTEIN"/>
    <property type="match status" value="1"/>
</dbReference>
<feature type="domain" description="Mab-21-like nucleotidyltransferase" evidence="4">
    <location>
        <begin position="215"/>
        <end position="411"/>
    </location>
</feature>
<evidence type="ECO:0000256" key="3">
    <source>
        <dbReference type="ARBA" id="ARBA00022840"/>
    </source>
</evidence>
<dbReference type="SMART" id="SM01265">
    <property type="entry name" value="Mab-21"/>
    <property type="match status" value="1"/>
</dbReference>
<evidence type="ECO:0000256" key="2">
    <source>
        <dbReference type="ARBA" id="ARBA00008307"/>
    </source>
</evidence>
<keyword evidence="3" id="KW-0547">Nucleotide-binding</keyword>
<dbReference type="EnsemblMetazoa" id="CLYHEMT007100.1">
    <property type="protein sequence ID" value="CLYHEMP007100.1"/>
    <property type="gene ID" value="CLYHEMG007100"/>
</dbReference>
<dbReference type="PANTHER" id="PTHR10656">
    <property type="entry name" value="CELL FATE DETERMINING PROTEIN MAB21-RELATED"/>
    <property type="match status" value="1"/>
</dbReference>
<dbReference type="GO" id="GO:0016779">
    <property type="term" value="F:nucleotidyltransferase activity"/>
    <property type="evidence" value="ECO:0007669"/>
    <property type="project" value="UniProtKB-ARBA"/>
</dbReference>
<protein>
    <submittedName>
        <fullName evidence="6">Uncharacterized protein</fullName>
    </submittedName>
</protein>
<organism evidence="6 7">
    <name type="scientific">Clytia hemisphaerica</name>
    <dbReference type="NCBI Taxonomy" id="252671"/>
    <lineage>
        <taxon>Eukaryota</taxon>
        <taxon>Metazoa</taxon>
        <taxon>Cnidaria</taxon>
        <taxon>Hydrozoa</taxon>
        <taxon>Hydroidolina</taxon>
        <taxon>Leptothecata</taxon>
        <taxon>Obeliida</taxon>
        <taxon>Clytiidae</taxon>
        <taxon>Clytia</taxon>
    </lineage>
</organism>
<name>A0A7M5UWR9_9CNID</name>
<dbReference type="AlphaFoldDB" id="A0A7M5UWR9"/>
<dbReference type="InterPro" id="IPR024810">
    <property type="entry name" value="MAB21L/cGLR"/>
</dbReference>
<dbReference type="GO" id="GO:0005524">
    <property type="term" value="F:ATP binding"/>
    <property type="evidence" value="ECO:0007669"/>
    <property type="project" value="UniProtKB-KW"/>
</dbReference>
<comment type="cofactor">
    <cofactor evidence="1">
        <name>Mg(2+)</name>
        <dbReference type="ChEBI" id="CHEBI:18420"/>
    </cofactor>
</comment>
<accession>A0A7M5UWR9</accession>
<sequence length="599" mass="68438">MESLKNHKRSNYGRMNDSSNSLLSMEMSDTASLNPIESTNPPQDDDVIIQQPQASSNLEVVHVAPLPVQPYHIALPPEIALHSQANNCTCFGCFSCCFNMCIRWDCISEMTLFQAIHRYEEEFLLPVQSYLRMLKGNQFMVSILETLYMEFPDFFFTYLPTGSLREGFGKMLPSTSILATDHDIMLVPDGVTLGIPGVDDNGGSLNVFSILESPEAHVAGYLWLKLEDKYLTQWDQFCMRRHIGREGCSILSSSIWREKIRQVLQKSMDVKKWVQKMENLSSEHGSTDNVQISVENNGPALTIEVSATNDGDFGCCNRRSGKRKYFYADFTLGLQCKSWPEKAKGFFTSPHRENWPPKEAVEEIKKLGCHVVPKSSSNRLIKLSLGQSECTKFGRSPGLEWRYSFSQAEIILAKHIPQPVKSAYLAFKALVKRHMNKREGKICSFALKCIMFRLVERKPKTYWEMETICVENTFLDMLSALAGHLETESCPNYWIPEIDLFEELTEKNLRSKRALFSMILKDPKKYVADEWLEYSRYIRQKCCYCGNIQYAIVAFYDIIAPEEDTGCCVCCRVKYSYKDGGCCSSHDNYGKDPLSLDVY</sequence>
<keyword evidence="7" id="KW-1185">Reference proteome</keyword>
<dbReference type="InterPro" id="IPR046906">
    <property type="entry name" value="Mab-21_HhH/H2TH-like"/>
</dbReference>
<evidence type="ECO:0000256" key="1">
    <source>
        <dbReference type="ARBA" id="ARBA00001946"/>
    </source>
</evidence>
<dbReference type="Gene3D" id="1.10.1410.40">
    <property type="match status" value="1"/>
</dbReference>